<evidence type="ECO:0000313" key="3">
    <source>
        <dbReference type="EMBL" id="CAG9473023.1"/>
    </source>
</evidence>
<dbReference type="Proteomes" id="UP000779233">
    <property type="component" value="Unassembled WGS sequence"/>
</dbReference>
<proteinExistence type="predicted"/>
<sequence length="511" mass="56223">MSWHFGRSNTVLEHIKKIKIHQCTNDYFSALKEIEQKIDEAVKKPSKHLYASWKNVNNFINDKNDELKECYKKKYISLHLSKEDKINDFSKRCTSNGKCNSGNTQVKKPLVPKIEKKGTCKGRTNCENQIPSAGTEQITSKTETAERNSITVSSPGSDPKIQGQKATAKQESRNTNVSAQPQRSITNHTPPVVAEVEVSEHKDHQDSMISEQDEAQKEQLAVSESSKVNLEDTPPRAPFVPTANNDVSATGHSSGVMDSGKNTLQSKLPYNETFDGNLPGQKHISDQFLPINDGNDKAFSPNIRDTPFMTAGVSLGENHSDKDHVGASAKGVDLVSITSSVQPGEETATETVCGDVSTINSACSEIKNYSDGNLSNEDTDNDASHDKTFCTEGSSGKTLSNSASCNAEKGSEPLANNDNQLDIFGKFFEAISNKDHIIQASAPMGIVLLLTLLFKYTPLWRVLTKKNRKKGAIINEELNSVLQEPSIMDDERSIPFSYGAFEYSSFDQNVY</sequence>
<keyword evidence="2" id="KW-0812">Transmembrane</keyword>
<dbReference type="EMBL" id="CAJZCX010000004">
    <property type="protein sequence ID" value="CAG9473023.1"/>
    <property type="molecule type" value="Genomic_DNA"/>
</dbReference>
<feature type="transmembrane region" description="Helical" evidence="2">
    <location>
        <begin position="440"/>
        <end position="460"/>
    </location>
</feature>
<feature type="region of interest" description="Disordered" evidence="1">
    <location>
        <begin position="370"/>
        <end position="404"/>
    </location>
</feature>
<feature type="region of interest" description="Disordered" evidence="1">
    <location>
        <begin position="121"/>
        <end position="245"/>
    </location>
</feature>
<organism evidence="3 4">
    <name type="scientific">Plasmodium vivax</name>
    <name type="common">malaria parasite P. vivax</name>
    <dbReference type="NCBI Taxonomy" id="5855"/>
    <lineage>
        <taxon>Eukaryota</taxon>
        <taxon>Sar</taxon>
        <taxon>Alveolata</taxon>
        <taxon>Apicomplexa</taxon>
        <taxon>Aconoidasida</taxon>
        <taxon>Haemosporida</taxon>
        <taxon>Plasmodiidae</taxon>
        <taxon>Plasmodium</taxon>
        <taxon>Plasmodium (Plasmodium)</taxon>
    </lineage>
</organism>
<gene>
    <name evidence="3" type="ORF">PVW1_120006100</name>
</gene>
<keyword evidence="2" id="KW-1133">Transmembrane helix</keyword>
<feature type="compositionally biased region" description="Polar residues" evidence="1">
    <location>
        <begin position="164"/>
        <end position="189"/>
    </location>
</feature>
<dbReference type="VEuPathDB" id="PlasmoDB:PVPAM_040005300"/>
<evidence type="ECO:0000256" key="2">
    <source>
        <dbReference type="SAM" id="Phobius"/>
    </source>
</evidence>
<comment type="caution">
    <text evidence="3">The sequence shown here is derived from an EMBL/GenBank/DDBJ whole genome shotgun (WGS) entry which is preliminary data.</text>
</comment>
<feature type="compositionally biased region" description="Polar residues" evidence="1">
    <location>
        <begin position="125"/>
        <end position="156"/>
    </location>
</feature>
<evidence type="ECO:0000313" key="4">
    <source>
        <dbReference type="Proteomes" id="UP000779233"/>
    </source>
</evidence>
<dbReference type="AlphaFoldDB" id="A0A8S4H5Z9"/>
<reference evidence="3" key="1">
    <citation type="submission" date="2021-09" db="EMBL/GenBank/DDBJ databases">
        <authorList>
            <consortium name="Pathogen Informatics"/>
        </authorList>
    </citation>
    <scope>NUCLEOTIDE SEQUENCE</scope>
    <source>
        <strain evidence="3">PvW1</strain>
    </source>
</reference>
<keyword evidence="2" id="KW-0472">Membrane</keyword>
<feature type="compositionally biased region" description="Polar residues" evidence="1">
    <location>
        <begin position="391"/>
        <end position="404"/>
    </location>
</feature>
<accession>A0A8S4H5Z9</accession>
<evidence type="ECO:0000256" key="1">
    <source>
        <dbReference type="SAM" id="MobiDB-lite"/>
    </source>
</evidence>
<protein>
    <submittedName>
        <fullName evidence="3">(malaria parasite P. vivax) hypothetical protein</fullName>
    </submittedName>
</protein>
<name>A0A8S4H5Z9_PLAVI</name>